<evidence type="ECO:0000256" key="4">
    <source>
        <dbReference type="ARBA" id="ARBA00023128"/>
    </source>
</evidence>
<dbReference type="PANTHER" id="PTHR13477">
    <property type="entry name" value="MITOCHONDRIAL 39S RIBOSOMAL PROTEIN L49"/>
    <property type="match status" value="1"/>
</dbReference>
<keyword evidence="3" id="KW-0689">Ribosomal protein</keyword>
<dbReference type="Proteomes" id="UP000801492">
    <property type="component" value="Unassembled WGS sequence"/>
</dbReference>
<reference evidence="8" key="1">
    <citation type="submission" date="2019-08" db="EMBL/GenBank/DDBJ databases">
        <title>The genome of the North American firefly Photinus pyralis.</title>
        <authorList>
            <consortium name="Photinus pyralis genome working group"/>
            <person name="Fallon T.R."/>
            <person name="Sander Lower S.E."/>
            <person name="Weng J.-K."/>
        </authorList>
    </citation>
    <scope>NUCLEOTIDE SEQUENCE</scope>
    <source>
        <strain evidence="8">TRF0915ILg1</strain>
        <tissue evidence="8">Whole body</tissue>
    </source>
</reference>
<evidence type="ECO:0000256" key="3">
    <source>
        <dbReference type="ARBA" id="ARBA00022980"/>
    </source>
</evidence>
<evidence type="ECO:0000313" key="9">
    <source>
        <dbReference type="Proteomes" id="UP000801492"/>
    </source>
</evidence>
<dbReference type="FunFam" id="3.30.780.10:FF:000009">
    <property type="entry name" value="39S ribosomal protein L49, mitochondrial"/>
    <property type="match status" value="1"/>
</dbReference>
<evidence type="ECO:0000256" key="5">
    <source>
        <dbReference type="ARBA" id="ARBA00023274"/>
    </source>
</evidence>
<keyword evidence="4" id="KW-0496">Mitochondrion</keyword>
<protein>
    <recommendedName>
        <fullName evidence="6">Large ribosomal subunit protein mL49</fullName>
    </recommendedName>
    <alternativeName>
        <fullName evidence="7">39S ribosomal protein L49, mitochondrial</fullName>
    </alternativeName>
</protein>
<gene>
    <name evidence="8" type="ORF">ILUMI_11537</name>
</gene>
<dbReference type="OrthoDB" id="19439at2759"/>
<dbReference type="AlphaFoldDB" id="A0A8K0CW18"/>
<dbReference type="Gene3D" id="3.30.780.10">
    <property type="entry name" value="SUI1-like domain"/>
    <property type="match status" value="1"/>
</dbReference>
<dbReference type="EMBL" id="VTPC01006802">
    <property type="protein sequence ID" value="KAF2894639.1"/>
    <property type="molecule type" value="Genomic_DNA"/>
</dbReference>
<organism evidence="8 9">
    <name type="scientific">Ignelater luminosus</name>
    <name type="common">Cucubano</name>
    <name type="synonym">Pyrophorus luminosus</name>
    <dbReference type="NCBI Taxonomy" id="2038154"/>
    <lineage>
        <taxon>Eukaryota</taxon>
        <taxon>Metazoa</taxon>
        <taxon>Ecdysozoa</taxon>
        <taxon>Arthropoda</taxon>
        <taxon>Hexapoda</taxon>
        <taxon>Insecta</taxon>
        <taxon>Pterygota</taxon>
        <taxon>Neoptera</taxon>
        <taxon>Endopterygota</taxon>
        <taxon>Coleoptera</taxon>
        <taxon>Polyphaga</taxon>
        <taxon>Elateriformia</taxon>
        <taxon>Elateroidea</taxon>
        <taxon>Elateridae</taxon>
        <taxon>Agrypninae</taxon>
        <taxon>Pyrophorini</taxon>
        <taxon>Ignelater</taxon>
    </lineage>
</organism>
<dbReference type="InterPro" id="IPR007740">
    <property type="entry name" value="Ribosomal_mL49"/>
</dbReference>
<evidence type="ECO:0000256" key="6">
    <source>
        <dbReference type="ARBA" id="ARBA00035191"/>
    </source>
</evidence>
<comment type="caution">
    <text evidence="8">The sequence shown here is derived from an EMBL/GenBank/DDBJ whole genome shotgun (WGS) entry which is preliminary data.</text>
</comment>
<evidence type="ECO:0000313" key="8">
    <source>
        <dbReference type="EMBL" id="KAF2894639.1"/>
    </source>
</evidence>
<evidence type="ECO:0000256" key="7">
    <source>
        <dbReference type="ARBA" id="ARBA00035545"/>
    </source>
</evidence>
<dbReference type="GO" id="GO:0006412">
    <property type="term" value="P:translation"/>
    <property type="evidence" value="ECO:0007669"/>
    <property type="project" value="InterPro"/>
</dbReference>
<comment type="similarity">
    <text evidence="2">Belongs to the mitochondrion-specific ribosomal protein mL49 family.</text>
</comment>
<keyword evidence="5" id="KW-0687">Ribonucleoprotein</keyword>
<dbReference type="GO" id="GO:0003735">
    <property type="term" value="F:structural constituent of ribosome"/>
    <property type="evidence" value="ECO:0007669"/>
    <property type="project" value="InterPro"/>
</dbReference>
<accession>A0A8K0CW18</accession>
<evidence type="ECO:0000256" key="1">
    <source>
        <dbReference type="ARBA" id="ARBA00004173"/>
    </source>
</evidence>
<dbReference type="PANTHER" id="PTHR13477:SF0">
    <property type="entry name" value="LARGE RIBOSOMAL SUBUNIT PROTEIN ML49"/>
    <property type="match status" value="1"/>
</dbReference>
<dbReference type="Pfam" id="PF05046">
    <property type="entry name" value="Img2"/>
    <property type="match status" value="1"/>
</dbReference>
<sequence>MASINTKIYSLCNRLNLRKSTALFSQFRHSSYYSSPFVVDVGDVNVKYEVSKNPEEWKYVERALPPLLIPTPTKKPKYNSEWKPQGDDFKNLPYYISRTKNHMTPVYLKVVHGTKRITIIKKIQGDIWLLEKELREFLKPQQLAPIRSQVNEFAGFIRFHGDYVNAIKYWLTQRNL</sequence>
<name>A0A8K0CW18_IGNLU</name>
<dbReference type="GO" id="GO:0005762">
    <property type="term" value="C:mitochondrial large ribosomal subunit"/>
    <property type="evidence" value="ECO:0007669"/>
    <property type="project" value="TreeGrafter"/>
</dbReference>
<keyword evidence="9" id="KW-1185">Reference proteome</keyword>
<comment type="subcellular location">
    <subcellularLocation>
        <location evidence="1">Mitochondrion</location>
    </subcellularLocation>
</comment>
<proteinExistence type="inferred from homology"/>
<evidence type="ECO:0000256" key="2">
    <source>
        <dbReference type="ARBA" id="ARBA00005677"/>
    </source>
</evidence>